<feature type="signal peptide" evidence="5">
    <location>
        <begin position="1"/>
        <end position="18"/>
    </location>
</feature>
<organism evidence="7 8">
    <name type="scientific">Tangfeifania diversioriginum</name>
    <dbReference type="NCBI Taxonomy" id="1168035"/>
    <lineage>
        <taxon>Bacteria</taxon>
        <taxon>Pseudomonadati</taxon>
        <taxon>Bacteroidota</taxon>
        <taxon>Bacteroidia</taxon>
        <taxon>Marinilabiliales</taxon>
        <taxon>Prolixibacteraceae</taxon>
        <taxon>Tangfeifania</taxon>
    </lineage>
</organism>
<keyword evidence="5" id="KW-0732">Signal</keyword>
<reference evidence="7 8" key="1">
    <citation type="submission" date="2016-11" db="EMBL/GenBank/DDBJ databases">
        <authorList>
            <person name="Jaros S."/>
            <person name="Januszkiewicz K."/>
            <person name="Wedrychowicz H."/>
        </authorList>
    </citation>
    <scope>NUCLEOTIDE SEQUENCE [LARGE SCALE GENOMIC DNA]</scope>
    <source>
        <strain evidence="7 8">DSM 27063</strain>
    </source>
</reference>
<keyword evidence="8" id="KW-1185">Reference proteome</keyword>
<dbReference type="PANTHER" id="PTHR30329:SF21">
    <property type="entry name" value="LIPOPROTEIN YIAD-RELATED"/>
    <property type="match status" value="1"/>
</dbReference>
<dbReference type="OrthoDB" id="1488841at2"/>
<dbReference type="Proteomes" id="UP000184050">
    <property type="component" value="Unassembled WGS sequence"/>
</dbReference>
<keyword evidence="2 4" id="KW-0472">Membrane</keyword>
<dbReference type="Gene3D" id="3.30.1330.60">
    <property type="entry name" value="OmpA-like domain"/>
    <property type="match status" value="1"/>
</dbReference>
<feature type="chain" id="PRO_5012884029" evidence="5">
    <location>
        <begin position="19"/>
        <end position="514"/>
    </location>
</feature>
<comment type="subcellular location">
    <subcellularLocation>
        <location evidence="1">Cell outer membrane</location>
    </subcellularLocation>
</comment>
<dbReference type="PROSITE" id="PS51123">
    <property type="entry name" value="OMPA_2"/>
    <property type="match status" value="1"/>
</dbReference>
<dbReference type="RefSeq" id="WP_083578308.1">
    <property type="nucleotide sequence ID" value="NZ_FQZE01000029.1"/>
</dbReference>
<evidence type="ECO:0000256" key="2">
    <source>
        <dbReference type="ARBA" id="ARBA00023136"/>
    </source>
</evidence>
<dbReference type="Gene3D" id="2.120.10.30">
    <property type="entry name" value="TolB, C-terminal domain"/>
    <property type="match status" value="1"/>
</dbReference>
<proteinExistence type="predicted"/>
<dbReference type="Pfam" id="PF07676">
    <property type="entry name" value="PD40"/>
    <property type="match status" value="2"/>
</dbReference>
<dbReference type="Pfam" id="PF00691">
    <property type="entry name" value="OmpA"/>
    <property type="match status" value="1"/>
</dbReference>
<dbReference type="SUPFAM" id="SSF103088">
    <property type="entry name" value="OmpA-like"/>
    <property type="match status" value="1"/>
</dbReference>
<sequence length="514" mass="57405">MKRTLLLLMGLLPMYLLGQTNQEFLENVTIKVEKTQINTAASDFGPAFVENQLWFSAFDNAEINKLQQGETENVFYNIFASPVDSKGHLQSGKQGKLNEISAGYHAGPVSYCQQTGELYVTLSNFENPDVKNVVFQKANIPLKIIVLKKSGSGWSYVSDLPFNSSKYSVGHPAISVTGDTLIFASDIPEKGNGGTDLYMTVRENGEWGEMVNLGEKINTSGNEMFPFLHEGKRLIFASNGLSSGQGNLDIYYANMSGAGFKTPENLRELNSPEDDFGLVIHPEGEVGYLVSQKSGGEGDDDIYKVIFEGEYDLRLLVQDANTRDPIGNVKVNFNDNTSLYTNNQGIITRDLDGDTEYSAITEHEGYQNESKSFSTKNKPYGTVEVVLNIEKVEVGQKFVMENIYYDFDKWDILPESEVELDKLVKIMKDNPSWEVELGSHTDCRGSDAYNEELSQKRSDSAVNYIVSQGISRDRITAKGYGETQLVNECDDGVDCTEEQHRKNRRTEFKILGMD</sequence>
<dbReference type="GO" id="GO:0009279">
    <property type="term" value="C:cell outer membrane"/>
    <property type="evidence" value="ECO:0007669"/>
    <property type="project" value="UniProtKB-SubCell"/>
</dbReference>
<evidence type="ECO:0000313" key="8">
    <source>
        <dbReference type="Proteomes" id="UP000184050"/>
    </source>
</evidence>
<dbReference type="SUPFAM" id="SSF82171">
    <property type="entry name" value="DPP6 N-terminal domain-like"/>
    <property type="match status" value="1"/>
</dbReference>
<protein>
    <submittedName>
        <fullName evidence="7">WD40-like Beta Propeller Repeat</fullName>
    </submittedName>
</protein>
<dbReference type="EMBL" id="FQZE01000029">
    <property type="protein sequence ID" value="SHJ76361.1"/>
    <property type="molecule type" value="Genomic_DNA"/>
</dbReference>
<dbReference type="InterPro" id="IPR050330">
    <property type="entry name" value="Bact_OuterMem_StrucFunc"/>
</dbReference>
<dbReference type="InterPro" id="IPR011659">
    <property type="entry name" value="WD40"/>
</dbReference>
<keyword evidence="3" id="KW-0998">Cell outer membrane</keyword>
<dbReference type="PRINTS" id="PR01021">
    <property type="entry name" value="OMPADOMAIN"/>
</dbReference>
<gene>
    <name evidence="7" type="ORF">SAMN05444280_1296</name>
</gene>
<dbReference type="AlphaFoldDB" id="A0A1M6LYU5"/>
<dbReference type="InterPro" id="IPR036737">
    <property type="entry name" value="OmpA-like_sf"/>
</dbReference>
<evidence type="ECO:0000313" key="7">
    <source>
        <dbReference type="EMBL" id="SHJ76361.1"/>
    </source>
</evidence>
<name>A0A1M6LYU5_9BACT</name>
<feature type="domain" description="OmpA-like" evidence="6">
    <location>
        <begin position="392"/>
        <end position="514"/>
    </location>
</feature>
<dbReference type="STRING" id="1168035.SAMN05444280_1296"/>
<evidence type="ECO:0000259" key="6">
    <source>
        <dbReference type="PROSITE" id="PS51123"/>
    </source>
</evidence>
<evidence type="ECO:0000256" key="3">
    <source>
        <dbReference type="ARBA" id="ARBA00023237"/>
    </source>
</evidence>
<dbReference type="CDD" id="cd07185">
    <property type="entry name" value="OmpA_C-like"/>
    <property type="match status" value="1"/>
</dbReference>
<dbReference type="InterPro" id="IPR006664">
    <property type="entry name" value="OMP_bac"/>
</dbReference>
<evidence type="ECO:0000256" key="5">
    <source>
        <dbReference type="SAM" id="SignalP"/>
    </source>
</evidence>
<dbReference type="InterPro" id="IPR011042">
    <property type="entry name" value="6-blade_b-propeller_TolB-like"/>
</dbReference>
<dbReference type="PANTHER" id="PTHR30329">
    <property type="entry name" value="STATOR ELEMENT OF FLAGELLAR MOTOR COMPLEX"/>
    <property type="match status" value="1"/>
</dbReference>
<accession>A0A1M6LYU5</accession>
<evidence type="ECO:0000256" key="4">
    <source>
        <dbReference type="PROSITE-ProRule" id="PRU00473"/>
    </source>
</evidence>
<evidence type="ECO:0000256" key="1">
    <source>
        <dbReference type="ARBA" id="ARBA00004442"/>
    </source>
</evidence>
<dbReference type="InterPro" id="IPR006665">
    <property type="entry name" value="OmpA-like"/>
</dbReference>